<dbReference type="PROSITE" id="PS50088">
    <property type="entry name" value="ANK_REPEAT"/>
    <property type="match status" value="4"/>
</dbReference>
<protein>
    <submittedName>
        <fullName evidence="7">ANKRD1 protein</fullName>
    </submittedName>
</protein>
<keyword evidence="4" id="KW-0175">Coiled coil</keyword>
<dbReference type="PROSITE" id="PS50297">
    <property type="entry name" value="ANK_REP_REGION"/>
    <property type="match status" value="2"/>
</dbReference>
<dbReference type="InterPro" id="IPR001315">
    <property type="entry name" value="CARD"/>
</dbReference>
<dbReference type="SUPFAM" id="SSF47986">
    <property type="entry name" value="DEATH domain"/>
    <property type="match status" value="1"/>
</dbReference>
<dbReference type="PANTHER" id="PTHR24171">
    <property type="entry name" value="ANKYRIN REPEAT DOMAIN-CONTAINING PROTEIN 39-RELATED"/>
    <property type="match status" value="1"/>
</dbReference>
<dbReference type="Proteomes" id="UP000838412">
    <property type="component" value="Chromosome 19"/>
</dbReference>
<dbReference type="Gene3D" id="1.25.40.20">
    <property type="entry name" value="Ankyrin repeat-containing domain"/>
    <property type="match status" value="2"/>
</dbReference>
<feature type="repeat" description="ANK" evidence="3">
    <location>
        <begin position="151"/>
        <end position="183"/>
    </location>
</feature>
<dbReference type="GO" id="GO:0042981">
    <property type="term" value="P:regulation of apoptotic process"/>
    <property type="evidence" value="ECO:0007669"/>
    <property type="project" value="InterPro"/>
</dbReference>
<organism evidence="7 8">
    <name type="scientific">Branchiostoma lanceolatum</name>
    <name type="common">Common lancelet</name>
    <name type="synonym">Amphioxus lanceolatum</name>
    <dbReference type="NCBI Taxonomy" id="7740"/>
    <lineage>
        <taxon>Eukaryota</taxon>
        <taxon>Metazoa</taxon>
        <taxon>Chordata</taxon>
        <taxon>Cephalochordata</taxon>
        <taxon>Leptocardii</taxon>
        <taxon>Amphioxiformes</taxon>
        <taxon>Branchiostomatidae</taxon>
        <taxon>Branchiostoma</taxon>
    </lineage>
</organism>
<dbReference type="InterPro" id="IPR002110">
    <property type="entry name" value="Ankyrin_rpt"/>
</dbReference>
<evidence type="ECO:0000256" key="5">
    <source>
        <dbReference type="SAM" id="MobiDB-lite"/>
    </source>
</evidence>
<dbReference type="Gene3D" id="1.10.533.10">
    <property type="entry name" value="Death Domain, Fas"/>
    <property type="match status" value="1"/>
</dbReference>
<dbReference type="AlphaFoldDB" id="A0A8J9ZE95"/>
<dbReference type="InterPro" id="IPR036770">
    <property type="entry name" value="Ankyrin_rpt-contain_sf"/>
</dbReference>
<dbReference type="SMART" id="SM00114">
    <property type="entry name" value="CARD"/>
    <property type="match status" value="1"/>
</dbReference>
<proteinExistence type="predicted"/>
<sequence>MSDPRSHLWNAISKGDIKLVRALLEGGEINVNDPSVPGEGGADPPGSSTFLCHACDVGKLDIVELLVEKGASLNLQEGNLSKEYPLWYATRSGNLVLARFLVGKGANVRQTNANGTTPLHKAMEVGDRDASLELTELFLGHGAEADAKNRWGNTPAHLAARCNNVDALRALIARGADITCKNNDGNTVYDRALHYGSEAIRDFILRRAAGRISRPGRPASPPSSNDIPDGEMTPSTLKTQIDELQETNKRLLNTTNSQEKRLKELQENFSDLRTEMAEIRNAVFGLGAQLSGGSGATATPMSDGHKKILRSHHIKIIQDMQPKGVIDYLYQENVLDDQLQADVKAQSTRQDTNKKLLEIVPTRGDRAFFVFRHGLIKTGQQHIADMLEERTES</sequence>
<name>A0A8J9ZE95_BRALA</name>
<evidence type="ECO:0000313" key="8">
    <source>
        <dbReference type="Proteomes" id="UP000838412"/>
    </source>
</evidence>
<dbReference type="OrthoDB" id="10031931at2759"/>
<dbReference type="PANTHER" id="PTHR24171:SF9">
    <property type="entry name" value="ANKYRIN REPEAT DOMAIN-CONTAINING PROTEIN 39"/>
    <property type="match status" value="1"/>
</dbReference>
<keyword evidence="8" id="KW-1185">Reference proteome</keyword>
<dbReference type="SUPFAM" id="SSF48403">
    <property type="entry name" value="Ankyrin repeat"/>
    <property type="match status" value="1"/>
</dbReference>
<evidence type="ECO:0000313" key="7">
    <source>
        <dbReference type="EMBL" id="CAH1252073.1"/>
    </source>
</evidence>
<accession>A0A8J9ZE95</accession>
<feature type="repeat" description="ANK" evidence="3">
    <location>
        <begin position="46"/>
        <end position="78"/>
    </location>
</feature>
<gene>
    <name evidence="7" type="primary">ANKRD1</name>
    <name evidence="7" type="ORF">BLAG_LOCUS12259</name>
</gene>
<feature type="repeat" description="ANK" evidence="3">
    <location>
        <begin position="114"/>
        <end position="150"/>
    </location>
</feature>
<feature type="repeat" description="ANK" evidence="3">
    <location>
        <begin position="81"/>
        <end position="113"/>
    </location>
</feature>
<evidence type="ECO:0000256" key="3">
    <source>
        <dbReference type="PROSITE-ProRule" id="PRU00023"/>
    </source>
</evidence>
<dbReference type="PROSITE" id="PS50209">
    <property type="entry name" value="CARD"/>
    <property type="match status" value="1"/>
</dbReference>
<dbReference type="EMBL" id="OV696704">
    <property type="protein sequence ID" value="CAH1252073.1"/>
    <property type="molecule type" value="Genomic_DNA"/>
</dbReference>
<dbReference type="InterPro" id="IPR011029">
    <property type="entry name" value="DEATH-like_dom_sf"/>
</dbReference>
<feature type="region of interest" description="Disordered" evidence="5">
    <location>
        <begin position="211"/>
        <end position="234"/>
    </location>
</feature>
<dbReference type="SMART" id="SM00248">
    <property type="entry name" value="ANK"/>
    <property type="match status" value="6"/>
</dbReference>
<dbReference type="Pfam" id="PF12796">
    <property type="entry name" value="Ank_2"/>
    <property type="match status" value="1"/>
</dbReference>
<evidence type="ECO:0000256" key="4">
    <source>
        <dbReference type="SAM" id="Coils"/>
    </source>
</evidence>
<evidence type="ECO:0000256" key="2">
    <source>
        <dbReference type="ARBA" id="ARBA00023043"/>
    </source>
</evidence>
<dbReference type="Pfam" id="PF00619">
    <property type="entry name" value="CARD"/>
    <property type="match status" value="1"/>
</dbReference>
<reference evidence="7" key="1">
    <citation type="submission" date="2022-01" db="EMBL/GenBank/DDBJ databases">
        <authorList>
            <person name="Braso-Vives M."/>
        </authorList>
    </citation>
    <scope>NUCLEOTIDE SEQUENCE</scope>
</reference>
<dbReference type="Pfam" id="PF13857">
    <property type="entry name" value="Ank_5"/>
    <property type="match status" value="1"/>
</dbReference>
<keyword evidence="2 3" id="KW-0040">ANK repeat</keyword>
<feature type="domain" description="CARD" evidence="6">
    <location>
        <begin position="301"/>
        <end position="390"/>
    </location>
</feature>
<dbReference type="CDD" id="cd01671">
    <property type="entry name" value="CARD"/>
    <property type="match status" value="1"/>
</dbReference>
<evidence type="ECO:0000256" key="1">
    <source>
        <dbReference type="ARBA" id="ARBA00022737"/>
    </source>
</evidence>
<feature type="coiled-coil region" evidence="4">
    <location>
        <begin position="241"/>
        <end position="282"/>
    </location>
</feature>
<dbReference type="Gene3D" id="1.20.5.340">
    <property type="match status" value="1"/>
</dbReference>
<evidence type="ECO:0000259" key="6">
    <source>
        <dbReference type="PROSITE" id="PS50209"/>
    </source>
</evidence>
<keyword evidence="1" id="KW-0677">Repeat</keyword>